<reference evidence="1" key="1">
    <citation type="submission" date="2021-07" db="EMBL/GenBank/DDBJ databases">
        <authorList>
            <person name="Catto M.A."/>
            <person name="Jacobson A."/>
            <person name="Kennedy G."/>
            <person name="Labadie P."/>
            <person name="Hunt B.G."/>
            <person name="Srinivasan R."/>
        </authorList>
    </citation>
    <scope>NUCLEOTIDE SEQUENCE</scope>
    <source>
        <strain evidence="1">PL_HMW_Pooled</strain>
        <tissue evidence="1">Head</tissue>
    </source>
</reference>
<gene>
    <name evidence="1" type="ORF">KUF71_006489</name>
</gene>
<protein>
    <submittedName>
        <fullName evidence="1">Ral guanine nucleotide dissociation stimulator-like 2</fullName>
    </submittedName>
</protein>
<comment type="caution">
    <text evidence="1">The sequence shown here is derived from an EMBL/GenBank/DDBJ whole genome shotgun (WGS) entry which is preliminary data.</text>
</comment>
<organism evidence="1 2">
    <name type="scientific">Frankliniella fusca</name>
    <dbReference type="NCBI Taxonomy" id="407009"/>
    <lineage>
        <taxon>Eukaryota</taxon>
        <taxon>Metazoa</taxon>
        <taxon>Ecdysozoa</taxon>
        <taxon>Arthropoda</taxon>
        <taxon>Hexapoda</taxon>
        <taxon>Insecta</taxon>
        <taxon>Pterygota</taxon>
        <taxon>Neoptera</taxon>
        <taxon>Paraneoptera</taxon>
        <taxon>Thysanoptera</taxon>
        <taxon>Terebrantia</taxon>
        <taxon>Thripoidea</taxon>
        <taxon>Thripidae</taxon>
        <taxon>Frankliniella</taxon>
    </lineage>
</organism>
<keyword evidence="2" id="KW-1185">Reference proteome</keyword>
<dbReference type="AlphaFoldDB" id="A0AAE1I3K0"/>
<evidence type="ECO:0000313" key="1">
    <source>
        <dbReference type="EMBL" id="KAK3931471.1"/>
    </source>
</evidence>
<proteinExistence type="predicted"/>
<accession>A0AAE1I3K0</accession>
<name>A0AAE1I3K0_9NEOP</name>
<reference evidence="1" key="2">
    <citation type="journal article" date="2023" name="BMC Genomics">
        <title>Pest status, molecular evolution, and epigenetic factors derived from the genome assembly of Frankliniella fusca, a thysanopteran phytovirus vector.</title>
        <authorList>
            <person name="Catto M.A."/>
            <person name="Labadie P.E."/>
            <person name="Jacobson A.L."/>
            <person name="Kennedy G.G."/>
            <person name="Srinivasan R."/>
            <person name="Hunt B.G."/>
        </authorList>
    </citation>
    <scope>NUCLEOTIDE SEQUENCE</scope>
    <source>
        <strain evidence="1">PL_HMW_Pooled</strain>
    </source>
</reference>
<evidence type="ECO:0000313" key="2">
    <source>
        <dbReference type="Proteomes" id="UP001219518"/>
    </source>
</evidence>
<sequence>MRKVLRQCSAISLLPVEHFQRALDLIKLSVRRRDVVVYYLMRHFFQYVDNKWINNDRRRREMCFFNSTDRTNNACESHNKMLQKKMGAHRPNVWAFIEALKIMENNATLDADALGEEGIAPSRPPRCTSVLLDRQLQQLKRNLRYTIYHNRDHAIRSFLNRAAYLNHRVFYNMLPE</sequence>
<dbReference type="EMBL" id="JAHWGI010001426">
    <property type="protein sequence ID" value="KAK3931471.1"/>
    <property type="molecule type" value="Genomic_DNA"/>
</dbReference>
<dbReference type="Proteomes" id="UP001219518">
    <property type="component" value="Unassembled WGS sequence"/>
</dbReference>